<dbReference type="PANTHER" id="PTHR10015">
    <property type="entry name" value="HEAT SHOCK TRANSCRIPTION FACTOR"/>
    <property type="match status" value="1"/>
</dbReference>
<dbReference type="GO" id="GO:0043565">
    <property type="term" value="F:sequence-specific DNA binding"/>
    <property type="evidence" value="ECO:0007669"/>
    <property type="project" value="InterPro"/>
</dbReference>
<dbReference type="SMART" id="SM00415">
    <property type="entry name" value="HSF"/>
    <property type="match status" value="1"/>
</dbReference>
<dbReference type="Proteomes" id="UP000253729">
    <property type="component" value="Unassembled WGS sequence"/>
</dbReference>
<dbReference type="Pfam" id="PF00447">
    <property type="entry name" value="HSF_DNA-bind"/>
    <property type="match status" value="1"/>
</dbReference>
<evidence type="ECO:0000256" key="3">
    <source>
        <dbReference type="ARBA" id="ARBA00023125"/>
    </source>
</evidence>
<evidence type="ECO:0000256" key="4">
    <source>
        <dbReference type="ARBA" id="ARBA00023242"/>
    </source>
</evidence>
<dbReference type="STRING" id="1341132.A0A3F3PHC7"/>
<protein>
    <recommendedName>
        <fullName evidence="7">HSF-type DNA-binding domain-containing protein</fullName>
    </recommendedName>
</protein>
<keyword evidence="4" id="KW-0539">Nucleus</keyword>
<keyword evidence="3" id="KW-0238">DNA-binding</keyword>
<feature type="region of interest" description="Disordered" evidence="6">
    <location>
        <begin position="1"/>
        <end position="35"/>
    </location>
</feature>
<dbReference type="InterPro" id="IPR036388">
    <property type="entry name" value="WH-like_DNA-bd_sf"/>
</dbReference>
<feature type="compositionally biased region" description="Polar residues" evidence="6">
    <location>
        <begin position="1"/>
        <end position="28"/>
    </location>
</feature>
<dbReference type="InterPro" id="IPR036390">
    <property type="entry name" value="WH_DNA-bd_sf"/>
</dbReference>
<dbReference type="InterPro" id="IPR000232">
    <property type="entry name" value="HSF_DNA-bd"/>
</dbReference>
<proteinExistence type="inferred from homology"/>
<evidence type="ECO:0000256" key="2">
    <source>
        <dbReference type="ARBA" id="ARBA00006403"/>
    </source>
</evidence>
<evidence type="ECO:0000259" key="7">
    <source>
        <dbReference type="SMART" id="SM00415"/>
    </source>
</evidence>
<dbReference type="EMBL" id="KZ852161">
    <property type="protein sequence ID" value="RDH26350.1"/>
    <property type="molecule type" value="Genomic_DNA"/>
</dbReference>
<accession>A0A3F3PHC7</accession>
<evidence type="ECO:0000256" key="5">
    <source>
        <dbReference type="RuleBase" id="RU004020"/>
    </source>
</evidence>
<dbReference type="GO" id="GO:0005634">
    <property type="term" value="C:nucleus"/>
    <property type="evidence" value="ECO:0007669"/>
    <property type="project" value="UniProtKB-SubCell"/>
</dbReference>
<evidence type="ECO:0000256" key="6">
    <source>
        <dbReference type="SAM" id="MobiDB-lite"/>
    </source>
</evidence>
<dbReference type="GO" id="GO:0003700">
    <property type="term" value="F:DNA-binding transcription factor activity"/>
    <property type="evidence" value="ECO:0007669"/>
    <property type="project" value="InterPro"/>
</dbReference>
<feature type="region of interest" description="Disordered" evidence="6">
    <location>
        <begin position="47"/>
        <end position="68"/>
    </location>
</feature>
<evidence type="ECO:0000256" key="1">
    <source>
        <dbReference type="ARBA" id="ARBA00004123"/>
    </source>
</evidence>
<evidence type="ECO:0000313" key="8">
    <source>
        <dbReference type="EMBL" id="RDH26350.1"/>
    </source>
</evidence>
<feature type="domain" description="HSF-type DNA-binding" evidence="7">
    <location>
        <begin position="87"/>
        <end position="176"/>
    </location>
</feature>
<evidence type="ECO:0000313" key="9">
    <source>
        <dbReference type="Proteomes" id="UP000253729"/>
    </source>
</evidence>
<gene>
    <name evidence="8" type="ORF">BDQ94DRAFT_155672</name>
</gene>
<name>A0A3F3PHC7_9EURO</name>
<dbReference type="Gene3D" id="1.10.10.10">
    <property type="entry name" value="Winged helix-like DNA-binding domain superfamily/Winged helix DNA-binding domain"/>
    <property type="match status" value="1"/>
</dbReference>
<dbReference type="RefSeq" id="XP_026619372.1">
    <property type="nucleotide sequence ID" value="XM_026768514.1"/>
</dbReference>
<sequence>MSTGDMEQGSTLEALVQETTGDSASAQDNGAPLLVARTMHGVEPAAQLKPIADGPQETPNLASAESEGFSGIEPVGREADLQKPASHTEPFIQCLSDVLDDLESKDVMCWSQDGHSFSILAENDLPAELLDRFGTECLQSLVRRLYYYGFHKVGGTWRHDLFARGVSSSICPGRRSSNSPLTDIRHGLGPRYKIIQRRRGR</sequence>
<dbReference type="PANTHER" id="PTHR10015:SF427">
    <property type="entry name" value="HEAT SHOCK FACTOR PROTEIN"/>
    <property type="match status" value="1"/>
</dbReference>
<reference evidence="8 9" key="1">
    <citation type="submission" date="2018-07" db="EMBL/GenBank/DDBJ databases">
        <title>The genomes of Aspergillus section Nigri reveals drivers in fungal speciation.</title>
        <authorList>
            <consortium name="DOE Joint Genome Institute"/>
            <person name="Vesth T.C."/>
            <person name="Nybo J."/>
            <person name="Theobald S."/>
            <person name="Brandl J."/>
            <person name="Frisvad J.C."/>
            <person name="Nielsen K.F."/>
            <person name="Lyhne E.K."/>
            <person name="Kogle M.E."/>
            <person name="Kuo A."/>
            <person name="Riley R."/>
            <person name="Clum A."/>
            <person name="Nolan M."/>
            <person name="Lipzen A."/>
            <person name="Salamov A."/>
            <person name="Henrissat B."/>
            <person name="Wiebenga A."/>
            <person name="De vries R.P."/>
            <person name="Grigoriev I.V."/>
            <person name="Mortensen U.H."/>
            <person name="Andersen M.R."/>
            <person name="Baker S.E."/>
        </authorList>
    </citation>
    <scope>NUCLEOTIDE SEQUENCE [LARGE SCALE GENOMIC DNA]</scope>
    <source>
        <strain evidence="8 9">CBS 139.54b</strain>
    </source>
</reference>
<feature type="non-terminal residue" evidence="8">
    <location>
        <position position="201"/>
    </location>
</feature>
<comment type="similarity">
    <text evidence="2 5">Belongs to the HSF family.</text>
</comment>
<dbReference type="SUPFAM" id="SSF46785">
    <property type="entry name" value="Winged helix' DNA-binding domain"/>
    <property type="match status" value="1"/>
</dbReference>
<comment type="subcellular location">
    <subcellularLocation>
        <location evidence="1">Nucleus</location>
    </subcellularLocation>
</comment>
<organism evidence="8 9">
    <name type="scientific">Aspergillus welwitschiae</name>
    <dbReference type="NCBI Taxonomy" id="1341132"/>
    <lineage>
        <taxon>Eukaryota</taxon>
        <taxon>Fungi</taxon>
        <taxon>Dikarya</taxon>
        <taxon>Ascomycota</taxon>
        <taxon>Pezizomycotina</taxon>
        <taxon>Eurotiomycetes</taxon>
        <taxon>Eurotiomycetidae</taxon>
        <taxon>Eurotiales</taxon>
        <taxon>Aspergillaceae</taxon>
        <taxon>Aspergillus</taxon>
        <taxon>Aspergillus subgen. Circumdati</taxon>
    </lineage>
</organism>
<dbReference type="AlphaFoldDB" id="A0A3F3PHC7"/>
<keyword evidence="9" id="KW-1185">Reference proteome</keyword>
<dbReference type="GeneID" id="38136870"/>